<dbReference type="Proteomes" id="UP000828390">
    <property type="component" value="Unassembled WGS sequence"/>
</dbReference>
<name>A0A9D4JMP4_DREPO</name>
<reference evidence="1" key="1">
    <citation type="journal article" date="2019" name="bioRxiv">
        <title>The Genome of the Zebra Mussel, Dreissena polymorpha: A Resource for Invasive Species Research.</title>
        <authorList>
            <person name="McCartney M.A."/>
            <person name="Auch B."/>
            <person name="Kono T."/>
            <person name="Mallez S."/>
            <person name="Zhang Y."/>
            <person name="Obille A."/>
            <person name="Becker A."/>
            <person name="Abrahante J.E."/>
            <person name="Garbe J."/>
            <person name="Badalamenti J.P."/>
            <person name="Herman A."/>
            <person name="Mangelson H."/>
            <person name="Liachko I."/>
            <person name="Sullivan S."/>
            <person name="Sone E.D."/>
            <person name="Koren S."/>
            <person name="Silverstein K.A.T."/>
            <person name="Beckman K.B."/>
            <person name="Gohl D.M."/>
        </authorList>
    </citation>
    <scope>NUCLEOTIDE SEQUENCE</scope>
    <source>
        <strain evidence="1">Duluth1</strain>
        <tissue evidence="1">Whole animal</tissue>
    </source>
</reference>
<dbReference type="AlphaFoldDB" id="A0A9D4JMP4"/>
<accession>A0A9D4JMP4</accession>
<comment type="caution">
    <text evidence="1">The sequence shown here is derived from an EMBL/GenBank/DDBJ whole genome shotgun (WGS) entry which is preliminary data.</text>
</comment>
<organism evidence="1 2">
    <name type="scientific">Dreissena polymorpha</name>
    <name type="common">Zebra mussel</name>
    <name type="synonym">Mytilus polymorpha</name>
    <dbReference type="NCBI Taxonomy" id="45954"/>
    <lineage>
        <taxon>Eukaryota</taxon>
        <taxon>Metazoa</taxon>
        <taxon>Spiralia</taxon>
        <taxon>Lophotrochozoa</taxon>
        <taxon>Mollusca</taxon>
        <taxon>Bivalvia</taxon>
        <taxon>Autobranchia</taxon>
        <taxon>Heteroconchia</taxon>
        <taxon>Euheterodonta</taxon>
        <taxon>Imparidentia</taxon>
        <taxon>Neoheterodontei</taxon>
        <taxon>Myida</taxon>
        <taxon>Dreissenoidea</taxon>
        <taxon>Dreissenidae</taxon>
        <taxon>Dreissena</taxon>
    </lineage>
</organism>
<protein>
    <submittedName>
        <fullName evidence="1">Uncharacterized protein</fullName>
    </submittedName>
</protein>
<proteinExistence type="predicted"/>
<reference evidence="1" key="2">
    <citation type="submission" date="2020-11" db="EMBL/GenBank/DDBJ databases">
        <authorList>
            <person name="McCartney M.A."/>
            <person name="Auch B."/>
            <person name="Kono T."/>
            <person name="Mallez S."/>
            <person name="Becker A."/>
            <person name="Gohl D.M."/>
            <person name="Silverstein K.A.T."/>
            <person name="Koren S."/>
            <person name="Bechman K.B."/>
            <person name="Herman A."/>
            <person name="Abrahante J.E."/>
            <person name="Garbe J."/>
        </authorList>
    </citation>
    <scope>NUCLEOTIDE SEQUENCE</scope>
    <source>
        <strain evidence="1">Duluth1</strain>
        <tissue evidence="1">Whole animal</tissue>
    </source>
</reference>
<evidence type="ECO:0000313" key="2">
    <source>
        <dbReference type="Proteomes" id="UP000828390"/>
    </source>
</evidence>
<sequence>MVMNREQRVRVTRLKERLAIARHRFNIVVAAMVAEQPKRGLFASKARVVSRTMYKSQAVIQISEE</sequence>
<keyword evidence="2" id="KW-1185">Reference proteome</keyword>
<dbReference type="EMBL" id="JAIWYP010000006">
    <property type="protein sequence ID" value="KAH3813097.1"/>
    <property type="molecule type" value="Genomic_DNA"/>
</dbReference>
<evidence type="ECO:0000313" key="1">
    <source>
        <dbReference type="EMBL" id="KAH3813097.1"/>
    </source>
</evidence>
<gene>
    <name evidence="1" type="ORF">DPMN_141547</name>
</gene>